<name>A0ABY6QZX7_9ACTN</name>
<gene>
    <name evidence="2" type="ORF">LDH80_22695</name>
</gene>
<evidence type="ECO:0000313" key="3">
    <source>
        <dbReference type="Proteomes" id="UP001164506"/>
    </source>
</evidence>
<dbReference type="EMBL" id="CP084204">
    <property type="protein sequence ID" value="UZX23355.1"/>
    <property type="molecule type" value="Genomic_DNA"/>
</dbReference>
<dbReference type="RefSeq" id="WP_190105487.1">
    <property type="nucleotide sequence ID" value="NZ_BMUH01000011.1"/>
</dbReference>
<reference evidence="2" key="1">
    <citation type="submission" date="2021-09" db="EMBL/GenBank/DDBJ databases">
        <title>Complete genome sequence and metabolic characterization of Streptomyces tanashiensis DSM 731 the producer of antibacterial Kalafungin and diverse secondary metabolites.</title>
        <authorList>
            <person name="Abbasi M.N."/>
            <person name="Anwar M.N."/>
            <person name="Alam K."/>
            <person name="Shoaib M."/>
            <person name="Lin Z."/>
            <person name="Hayat M."/>
            <person name="Ali M.I."/>
            <person name="Malik H.M.T."/>
            <person name="Ahmed I."/>
            <person name="Li A."/>
            <person name="Hailong Wang H."/>
            <person name="Zhang Y."/>
        </authorList>
    </citation>
    <scope>NUCLEOTIDE SEQUENCE</scope>
    <source>
        <strain evidence="2">Kala</strain>
    </source>
</reference>
<protein>
    <submittedName>
        <fullName evidence="2">DUF4253 domain-containing protein</fullName>
    </submittedName>
</protein>
<dbReference type="GeneID" id="95602306"/>
<keyword evidence="3" id="KW-1185">Reference proteome</keyword>
<sequence length="288" mass="30961">MAMIQNQLPRLVSDPTGRSLGLDLPPGALSGPADAPYLWSGHGAAGPAAWSALRPAARTAGLLPVLLGGERGLDAWELAPERMSDPADHDADEVLADLWEYYAASEIPEDERDARVTAAVEDLFGRQPEYREIVAPFTAGWPGLAPAQFLTTDPDGAAATVAEMLTEPGFWLADARPALVRARRSADIPAVIGWGGPLNHENDVARLCAVLRSWEDRFGARVVALTFDQLVVSVAAPPRTLEEAEAVAAEHFAFCPDNITQGSGATATLREYAEKALLDTPVWTFWWD</sequence>
<dbReference type="InterPro" id="IPR025349">
    <property type="entry name" value="DUF4253"/>
</dbReference>
<feature type="domain" description="DUF4253" evidence="1">
    <location>
        <begin position="178"/>
        <end position="288"/>
    </location>
</feature>
<dbReference type="Proteomes" id="UP001164506">
    <property type="component" value="Chromosome"/>
</dbReference>
<organism evidence="2 3">
    <name type="scientific">Streptomyces tanashiensis</name>
    <dbReference type="NCBI Taxonomy" id="67367"/>
    <lineage>
        <taxon>Bacteria</taxon>
        <taxon>Bacillati</taxon>
        <taxon>Actinomycetota</taxon>
        <taxon>Actinomycetes</taxon>
        <taxon>Kitasatosporales</taxon>
        <taxon>Streptomycetaceae</taxon>
        <taxon>Streptomyces</taxon>
    </lineage>
</organism>
<evidence type="ECO:0000313" key="2">
    <source>
        <dbReference type="EMBL" id="UZX23355.1"/>
    </source>
</evidence>
<dbReference type="Pfam" id="PF14062">
    <property type="entry name" value="DUF4253"/>
    <property type="match status" value="1"/>
</dbReference>
<proteinExistence type="predicted"/>
<evidence type="ECO:0000259" key="1">
    <source>
        <dbReference type="Pfam" id="PF14062"/>
    </source>
</evidence>
<accession>A0ABY6QZX7</accession>